<proteinExistence type="predicted"/>
<comment type="caution">
    <text evidence="1">The sequence shown here is derived from an EMBL/GenBank/DDBJ whole genome shotgun (WGS) entry which is preliminary data.</text>
</comment>
<accession>A0AAV7KDB1</accession>
<evidence type="ECO:0008006" key="3">
    <source>
        <dbReference type="Google" id="ProtNLM"/>
    </source>
</evidence>
<dbReference type="AlphaFoldDB" id="A0AAV7KDB1"/>
<gene>
    <name evidence="1" type="ORF">LOD99_11091</name>
</gene>
<organism evidence="1 2">
    <name type="scientific">Oopsacas minuta</name>
    <dbReference type="NCBI Taxonomy" id="111878"/>
    <lineage>
        <taxon>Eukaryota</taxon>
        <taxon>Metazoa</taxon>
        <taxon>Porifera</taxon>
        <taxon>Hexactinellida</taxon>
        <taxon>Hexasterophora</taxon>
        <taxon>Lyssacinosida</taxon>
        <taxon>Leucopsacidae</taxon>
        <taxon>Oopsacas</taxon>
    </lineage>
</organism>
<keyword evidence="2" id="KW-1185">Reference proteome</keyword>
<dbReference type="Proteomes" id="UP001165289">
    <property type="component" value="Unassembled WGS sequence"/>
</dbReference>
<name>A0AAV7KDB1_9METZ</name>
<reference evidence="1 2" key="1">
    <citation type="journal article" date="2023" name="BMC Biol.">
        <title>The compact genome of the sponge Oopsacas minuta (Hexactinellida) is lacking key metazoan core genes.</title>
        <authorList>
            <person name="Santini S."/>
            <person name="Schenkelaars Q."/>
            <person name="Jourda C."/>
            <person name="Duchesne M."/>
            <person name="Belahbib H."/>
            <person name="Rocher C."/>
            <person name="Selva M."/>
            <person name="Riesgo A."/>
            <person name="Vervoort M."/>
            <person name="Leys S.P."/>
            <person name="Kodjabachian L."/>
            <person name="Le Bivic A."/>
            <person name="Borchiellini C."/>
            <person name="Claverie J.M."/>
            <person name="Renard E."/>
        </authorList>
    </citation>
    <scope>NUCLEOTIDE SEQUENCE [LARGE SCALE GENOMIC DNA]</scope>
    <source>
        <strain evidence="1">SPO-2</strain>
    </source>
</reference>
<dbReference type="EMBL" id="JAKMXF010000098">
    <property type="protein sequence ID" value="KAI6658331.1"/>
    <property type="molecule type" value="Genomic_DNA"/>
</dbReference>
<protein>
    <recommendedName>
        <fullName evidence="3">Transposase</fullName>
    </recommendedName>
</protein>
<dbReference type="PANTHER" id="PTHR47163">
    <property type="entry name" value="DDE_TNP_IS1595 DOMAIN-CONTAINING PROTEIN"/>
    <property type="match status" value="1"/>
</dbReference>
<sequence length="124" mass="14158">MKIGSFFESAHILLTELVEFLYFWANNLQTTAFLLKNLGWGEHTITDWKNFLRELCVEEFLVNPQPIGGSGHNGEIDEPKFRHRKCSSGRMLSGQWVFGGIDRETKDIFMIPVQDRSAAPLVGE</sequence>
<evidence type="ECO:0000313" key="1">
    <source>
        <dbReference type="EMBL" id="KAI6658331.1"/>
    </source>
</evidence>
<evidence type="ECO:0000313" key="2">
    <source>
        <dbReference type="Proteomes" id="UP001165289"/>
    </source>
</evidence>
<dbReference type="PANTHER" id="PTHR47163:SF2">
    <property type="entry name" value="SI:DKEY-17M8.2"/>
    <property type="match status" value="1"/>
</dbReference>
<dbReference type="InterPro" id="IPR053164">
    <property type="entry name" value="IS1016-like_transposase"/>
</dbReference>